<dbReference type="Gene3D" id="3.40.50.670">
    <property type="match status" value="1"/>
</dbReference>
<comment type="cofactor">
    <cofactor evidence="2">
        <name>Mg(2+)</name>
        <dbReference type="ChEBI" id="CHEBI:18420"/>
    </cofactor>
</comment>
<dbReference type="InterPro" id="IPR013506">
    <property type="entry name" value="Topo_IIA_bsu_dom2"/>
</dbReference>
<accession>A0ABN2XVJ8</accession>
<dbReference type="PROSITE" id="PS00177">
    <property type="entry name" value="TOPOISOMERASE_II"/>
    <property type="match status" value="1"/>
</dbReference>
<dbReference type="InterPro" id="IPR013760">
    <property type="entry name" value="Topo_IIA-like_dom_sf"/>
</dbReference>
<dbReference type="Pfam" id="PF02518">
    <property type="entry name" value="HATPase_c"/>
    <property type="match status" value="1"/>
</dbReference>
<dbReference type="InterPro" id="IPR000565">
    <property type="entry name" value="Topo_IIA_B"/>
</dbReference>
<evidence type="ECO:0000256" key="11">
    <source>
        <dbReference type="ARBA" id="ARBA00023235"/>
    </source>
</evidence>
<dbReference type="Proteomes" id="UP001500575">
    <property type="component" value="Unassembled WGS sequence"/>
</dbReference>
<dbReference type="InterPro" id="IPR036890">
    <property type="entry name" value="HATPase_C_sf"/>
</dbReference>
<reference evidence="13 14" key="1">
    <citation type="journal article" date="2019" name="Int. J. Syst. Evol. Microbiol.">
        <title>The Global Catalogue of Microorganisms (GCM) 10K type strain sequencing project: providing services to taxonomists for standard genome sequencing and annotation.</title>
        <authorList>
            <consortium name="The Broad Institute Genomics Platform"/>
            <consortium name="The Broad Institute Genome Sequencing Center for Infectious Disease"/>
            <person name="Wu L."/>
            <person name="Ma J."/>
        </authorList>
    </citation>
    <scope>NUCLEOTIDE SEQUENCE [LARGE SCALE GENOMIC DNA]</scope>
    <source>
        <strain evidence="13 14">JCM 16021</strain>
    </source>
</reference>
<dbReference type="Pfam" id="PF01751">
    <property type="entry name" value="Toprim"/>
    <property type="match status" value="1"/>
</dbReference>
<evidence type="ECO:0000313" key="14">
    <source>
        <dbReference type="Proteomes" id="UP001500575"/>
    </source>
</evidence>
<evidence type="ECO:0000256" key="1">
    <source>
        <dbReference type="ARBA" id="ARBA00000185"/>
    </source>
</evidence>
<keyword evidence="14" id="KW-1185">Reference proteome</keyword>
<comment type="similarity">
    <text evidence="3">Belongs to the type II topoisomerase GyrB family.</text>
</comment>
<evidence type="ECO:0000256" key="7">
    <source>
        <dbReference type="ARBA" id="ARBA00022840"/>
    </source>
</evidence>
<evidence type="ECO:0000256" key="3">
    <source>
        <dbReference type="ARBA" id="ARBA00010708"/>
    </source>
</evidence>
<dbReference type="PRINTS" id="PR01159">
    <property type="entry name" value="DNAGYRASEB"/>
</dbReference>
<evidence type="ECO:0000256" key="5">
    <source>
        <dbReference type="ARBA" id="ARBA00022723"/>
    </source>
</evidence>
<sequence>MYIGSTDTRGLMQCLWEIIDNGVDEALAGAAKSIEVTLHPDGSAEVYDDGRGIPIDKEPKTGLPGLEVVYTKLHAGGKFGGGSYVATGGLHGVGASVVNAVSSRLDVDVDRAPAQQGMSFQRGVPGVFAGEGPEGSFTARSGLTRKGRKVTKSKTGTRVRFWPDRQIFTKDADFVFEGLLGRARQTSFIVPGLELVIRNLRGDTPVEEKFRHDGGIAEFAEYLAGDEPVTDILRLQGSETFTETVPMLDSKGHMTPQEVERELSVDVALRWGTGYDTELRSFVNVIATPKGGTHVSGFETAVTQAFNDVMRSAKVLKVNDDNVIKDDVLEGLTAVVTVRLAEPQFEGQTKEILGTPAARGIVRKVVSAELKKFLTSTKRAEKAQARLVMEKVLGASKTRIAARQHKETQRRKNALESSALPAKLADCRANDNDRTELFIVEGDSALGTAKLARDSEFQALLPIRGKILNVQKASVGDMLKNAECASIIQVVGAGSGRTFDLEARRYGRIIFMADADSDGAHIRCLLATLFFRYMPELVHEGRVYTAVPPLHRIELTNPKKGMDKYVYTYSDDELQRKLAELTKKNVRWKDPVQRYKGLGEMDADQLAETTMDPRHRTLRRLTIDSAESASDVFELLMGSDVAPRKEFIVQGAYEVDVEALDA</sequence>
<keyword evidence="6" id="KW-0547">Nucleotide-binding</keyword>
<dbReference type="InterPro" id="IPR020568">
    <property type="entry name" value="Ribosomal_Su5_D2-typ_SF"/>
</dbReference>
<keyword evidence="9" id="KW-0799">Topoisomerase</keyword>
<dbReference type="CDD" id="cd00822">
    <property type="entry name" value="TopoII_Trans_DNA_gyrase"/>
    <property type="match status" value="1"/>
</dbReference>
<evidence type="ECO:0000259" key="12">
    <source>
        <dbReference type="PROSITE" id="PS50880"/>
    </source>
</evidence>
<keyword evidence="8" id="KW-0460">Magnesium</keyword>
<dbReference type="PANTHER" id="PTHR45866:SF1">
    <property type="entry name" value="DNA GYRASE SUBUNIT B, MITOCHONDRIAL"/>
    <property type="match status" value="1"/>
</dbReference>
<keyword evidence="10" id="KW-0238">DNA-binding</keyword>
<organism evidence="13 14">
    <name type="scientific">Nocardioides bigeumensis</name>
    <dbReference type="NCBI Taxonomy" id="433657"/>
    <lineage>
        <taxon>Bacteria</taxon>
        <taxon>Bacillati</taxon>
        <taxon>Actinomycetota</taxon>
        <taxon>Actinomycetes</taxon>
        <taxon>Propionibacteriales</taxon>
        <taxon>Nocardioidaceae</taxon>
        <taxon>Nocardioides</taxon>
    </lineage>
</organism>
<evidence type="ECO:0000256" key="9">
    <source>
        <dbReference type="ARBA" id="ARBA00023029"/>
    </source>
</evidence>
<dbReference type="SMART" id="SM00387">
    <property type="entry name" value="HATPase_c"/>
    <property type="match status" value="1"/>
</dbReference>
<dbReference type="InterPro" id="IPR014721">
    <property type="entry name" value="Ribsml_uS5_D2-typ_fold_subgr"/>
</dbReference>
<name>A0ABN2XVJ8_9ACTN</name>
<comment type="caution">
    <text evidence="13">The sequence shown here is derived from an EMBL/GenBank/DDBJ whole genome shotgun (WGS) entry which is preliminary data.</text>
</comment>
<gene>
    <name evidence="13" type="ORF">GCM10009843_09290</name>
</gene>
<dbReference type="SUPFAM" id="SSF56719">
    <property type="entry name" value="Type II DNA topoisomerase"/>
    <property type="match status" value="1"/>
</dbReference>
<dbReference type="EMBL" id="BAAAQQ010000002">
    <property type="protein sequence ID" value="GAA2117881.1"/>
    <property type="molecule type" value="Genomic_DNA"/>
</dbReference>
<dbReference type="Gene3D" id="3.30.230.10">
    <property type="match status" value="1"/>
</dbReference>
<proteinExistence type="inferred from homology"/>
<dbReference type="SUPFAM" id="SSF55874">
    <property type="entry name" value="ATPase domain of HSP90 chaperone/DNA topoisomerase II/histidine kinase"/>
    <property type="match status" value="1"/>
</dbReference>
<dbReference type="PROSITE" id="PS50880">
    <property type="entry name" value="TOPRIM"/>
    <property type="match status" value="1"/>
</dbReference>
<dbReference type="Pfam" id="PF00986">
    <property type="entry name" value="DNA_gyraseB_C"/>
    <property type="match status" value="1"/>
</dbReference>
<dbReference type="CDD" id="cd16928">
    <property type="entry name" value="HATPase_GyrB-like"/>
    <property type="match status" value="1"/>
</dbReference>
<feature type="domain" description="Toprim" evidence="12">
    <location>
        <begin position="435"/>
        <end position="549"/>
    </location>
</feature>
<dbReference type="InterPro" id="IPR018522">
    <property type="entry name" value="TopoIIA_CS"/>
</dbReference>
<dbReference type="InterPro" id="IPR001241">
    <property type="entry name" value="Topo_IIA"/>
</dbReference>
<evidence type="ECO:0000256" key="4">
    <source>
        <dbReference type="ARBA" id="ARBA00012895"/>
    </source>
</evidence>
<evidence type="ECO:0000313" key="13">
    <source>
        <dbReference type="EMBL" id="GAA2117881.1"/>
    </source>
</evidence>
<protein>
    <recommendedName>
        <fullName evidence="4">DNA topoisomerase (ATP-hydrolyzing)</fullName>
        <ecNumber evidence="4">5.6.2.2</ecNumber>
    </recommendedName>
</protein>
<dbReference type="SMART" id="SM00433">
    <property type="entry name" value="TOP2c"/>
    <property type="match status" value="1"/>
</dbReference>
<dbReference type="SUPFAM" id="SSF54211">
    <property type="entry name" value="Ribosomal protein S5 domain 2-like"/>
    <property type="match status" value="1"/>
</dbReference>
<dbReference type="PANTHER" id="PTHR45866">
    <property type="entry name" value="DNA GYRASE/TOPOISOMERASE SUBUNIT B"/>
    <property type="match status" value="1"/>
</dbReference>
<evidence type="ECO:0000256" key="8">
    <source>
        <dbReference type="ARBA" id="ARBA00022842"/>
    </source>
</evidence>
<keyword evidence="7" id="KW-0067">ATP-binding</keyword>
<dbReference type="InterPro" id="IPR006171">
    <property type="entry name" value="TOPRIM_dom"/>
</dbReference>
<evidence type="ECO:0000256" key="10">
    <source>
        <dbReference type="ARBA" id="ARBA00023125"/>
    </source>
</evidence>
<dbReference type="EC" id="5.6.2.2" evidence="4"/>
<dbReference type="PRINTS" id="PR00418">
    <property type="entry name" value="TPI2FAMILY"/>
</dbReference>
<comment type="catalytic activity">
    <reaction evidence="1">
        <text>ATP-dependent breakage, passage and rejoining of double-stranded DNA.</text>
        <dbReference type="EC" id="5.6.2.2"/>
    </reaction>
</comment>
<dbReference type="InterPro" id="IPR003594">
    <property type="entry name" value="HATPase_dom"/>
</dbReference>
<keyword evidence="5" id="KW-0479">Metal-binding</keyword>
<evidence type="ECO:0000256" key="2">
    <source>
        <dbReference type="ARBA" id="ARBA00001946"/>
    </source>
</evidence>
<evidence type="ECO:0000256" key="6">
    <source>
        <dbReference type="ARBA" id="ARBA00022741"/>
    </source>
</evidence>
<dbReference type="InterPro" id="IPR013759">
    <property type="entry name" value="Topo_IIA_B_C"/>
</dbReference>
<keyword evidence="11" id="KW-0413">Isomerase</keyword>
<dbReference type="Pfam" id="PF00204">
    <property type="entry name" value="DNA_gyraseB"/>
    <property type="match status" value="1"/>
</dbReference>
<dbReference type="Gene3D" id="3.30.565.10">
    <property type="entry name" value="Histidine kinase-like ATPase, C-terminal domain"/>
    <property type="match status" value="1"/>
</dbReference>
<dbReference type="InterPro" id="IPR002288">
    <property type="entry name" value="DNA_gyrase_B_C"/>
</dbReference>